<evidence type="ECO:0000313" key="18">
    <source>
        <dbReference type="Proteomes" id="UP000594260"/>
    </source>
</evidence>
<feature type="domain" description="Acyl-CoA oxidase C-terminal" evidence="14">
    <location>
        <begin position="518"/>
        <end position="695"/>
    </location>
</feature>
<dbReference type="Pfam" id="PF22924">
    <property type="entry name" value="ACOX_C_alpha1"/>
    <property type="match status" value="1"/>
</dbReference>
<evidence type="ECO:0000256" key="2">
    <source>
        <dbReference type="ARBA" id="ARBA00004275"/>
    </source>
</evidence>
<dbReference type="InterPro" id="IPR002655">
    <property type="entry name" value="Acyl-CoA_oxidase_C"/>
</dbReference>
<keyword evidence="7" id="KW-0276">Fatty acid metabolism</keyword>
<dbReference type="GO" id="GO:0005777">
    <property type="term" value="C:peroxisome"/>
    <property type="evidence" value="ECO:0007669"/>
    <property type="project" value="UniProtKB-SubCell"/>
</dbReference>
<dbReference type="Gene3D" id="2.40.110.10">
    <property type="entry name" value="Butyryl-CoA Dehydrogenase, subunit A, domain 2"/>
    <property type="match status" value="1"/>
</dbReference>
<keyword evidence="10" id="KW-0576">Peroxisome</keyword>
<dbReference type="Pfam" id="PF02770">
    <property type="entry name" value="Acyl-CoA_dh_M"/>
    <property type="match status" value="1"/>
</dbReference>
<dbReference type="RefSeq" id="XP_022658643.1">
    <property type="nucleotide sequence ID" value="XM_022802908.1"/>
</dbReference>
<dbReference type="PANTHER" id="PTHR10909">
    <property type="entry name" value="ELECTRON TRANSPORT OXIDOREDUCTASE"/>
    <property type="match status" value="1"/>
</dbReference>
<evidence type="ECO:0000256" key="11">
    <source>
        <dbReference type="PIRNR" id="PIRNR000168"/>
    </source>
</evidence>
<dbReference type="InterPro" id="IPR036250">
    <property type="entry name" value="AcylCo_DH-like_C"/>
</dbReference>
<evidence type="ECO:0000256" key="7">
    <source>
        <dbReference type="ARBA" id="ARBA00022832"/>
    </source>
</evidence>
<dbReference type="Pfam" id="PF01756">
    <property type="entry name" value="ACOX"/>
    <property type="match status" value="1"/>
</dbReference>
<dbReference type="FunFam" id="1.20.140.10:FF:000007">
    <property type="entry name" value="Acyl-coenzyme A oxidase"/>
    <property type="match status" value="1"/>
</dbReference>
<reference evidence="17" key="1">
    <citation type="submission" date="2021-01" db="UniProtKB">
        <authorList>
            <consortium name="EnsemblMetazoa"/>
        </authorList>
    </citation>
    <scope>IDENTIFICATION</scope>
</reference>
<dbReference type="EnsemblMetazoa" id="XM_022802906">
    <property type="protein sequence ID" value="XP_022658641"/>
    <property type="gene ID" value="LOC111249275"/>
</dbReference>
<feature type="domain" description="Acyl-CoA oxidase/dehydrogenase middle" evidence="15">
    <location>
        <begin position="163"/>
        <end position="271"/>
    </location>
</feature>
<dbReference type="KEGG" id="vde:111249275"/>
<evidence type="ECO:0000256" key="8">
    <source>
        <dbReference type="ARBA" id="ARBA00023002"/>
    </source>
</evidence>
<dbReference type="EnsemblMetazoa" id="XM_022802907">
    <property type="protein sequence ID" value="XP_022658642"/>
    <property type="gene ID" value="LOC111249275"/>
</dbReference>
<dbReference type="RefSeq" id="XP_022658640.1">
    <property type="nucleotide sequence ID" value="XM_022802905.1"/>
</dbReference>
<evidence type="ECO:0000256" key="10">
    <source>
        <dbReference type="ARBA" id="ARBA00023140"/>
    </source>
</evidence>
<feature type="binding site" evidence="13">
    <location>
        <position position="206"/>
    </location>
    <ligand>
        <name>FAD</name>
        <dbReference type="ChEBI" id="CHEBI:57692"/>
    </ligand>
</feature>
<keyword evidence="5 11" id="KW-0285">Flavoprotein</keyword>
<feature type="domain" description="Acyl-CoA oxidase C-alpha1" evidence="16">
    <location>
        <begin position="310"/>
        <end position="475"/>
    </location>
</feature>
<keyword evidence="18" id="KW-1185">Reference proteome</keyword>
<dbReference type="FunFam" id="1.20.140.10:FF:000010">
    <property type="entry name" value="Acyl-coenzyme A oxidase"/>
    <property type="match status" value="1"/>
</dbReference>
<keyword evidence="6 11" id="KW-0274">FAD</keyword>
<dbReference type="InterPro" id="IPR046373">
    <property type="entry name" value="Acyl-CoA_Oxase/DH_mid-dom_sf"/>
</dbReference>
<proteinExistence type="inferred from homology"/>
<dbReference type="FunFam" id="2.40.110.10:FF:000005">
    <property type="entry name" value="Acyl-coenzyme A oxidase"/>
    <property type="match status" value="1"/>
</dbReference>
<dbReference type="AlphaFoldDB" id="A0A7M7KBS6"/>
<dbReference type="InterPro" id="IPR009100">
    <property type="entry name" value="AcylCoA_DH/oxidase_NM_dom_sf"/>
</dbReference>
<dbReference type="FunCoup" id="A0A7M7KBS6">
    <property type="interactions" value="378"/>
</dbReference>
<evidence type="ECO:0000259" key="15">
    <source>
        <dbReference type="Pfam" id="PF02770"/>
    </source>
</evidence>
<dbReference type="GeneID" id="111249275"/>
<dbReference type="InterPro" id="IPR006091">
    <property type="entry name" value="Acyl-CoA_Oxase/DH_mid-dom"/>
</dbReference>
<dbReference type="InParanoid" id="A0A7M7KBS6"/>
<protein>
    <recommendedName>
        <fullName evidence="11">Acyl-coenzyme A oxidase</fullName>
    </recommendedName>
</protein>
<organism evidence="17 18">
    <name type="scientific">Varroa destructor</name>
    <name type="common">Honeybee mite</name>
    <dbReference type="NCBI Taxonomy" id="109461"/>
    <lineage>
        <taxon>Eukaryota</taxon>
        <taxon>Metazoa</taxon>
        <taxon>Ecdysozoa</taxon>
        <taxon>Arthropoda</taxon>
        <taxon>Chelicerata</taxon>
        <taxon>Arachnida</taxon>
        <taxon>Acari</taxon>
        <taxon>Parasitiformes</taxon>
        <taxon>Mesostigmata</taxon>
        <taxon>Gamasina</taxon>
        <taxon>Dermanyssoidea</taxon>
        <taxon>Varroidae</taxon>
        <taxon>Varroa</taxon>
    </lineage>
</organism>
<dbReference type="Gene3D" id="1.20.140.10">
    <property type="entry name" value="Butyryl-CoA Dehydrogenase, subunit A, domain 3"/>
    <property type="match status" value="2"/>
</dbReference>
<evidence type="ECO:0000256" key="9">
    <source>
        <dbReference type="ARBA" id="ARBA00023098"/>
    </source>
</evidence>
<evidence type="ECO:0000256" key="1">
    <source>
        <dbReference type="ARBA" id="ARBA00001974"/>
    </source>
</evidence>
<dbReference type="GO" id="GO:0016402">
    <property type="term" value="F:pristanoyl-CoA oxidase activity"/>
    <property type="evidence" value="ECO:0007669"/>
    <property type="project" value="TreeGrafter"/>
</dbReference>
<evidence type="ECO:0000256" key="12">
    <source>
        <dbReference type="PIRSR" id="PIRSR000168-1"/>
    </source>
</evidence>
<dbReference type="SUPFAM" id="SSF56645">
    <property type="entry name" value="Acyl-CoA dehydrogenase NM domain-like"/>
    <property type="match status" value="1"/>
</dbReference>
<dbReference type="PANTHER" id="PTHR10909:SF390">
    <property type="entry name" value="PEROXISOMAL ACYL-COENZYME A OXIDASE 3"/>
    <property type="match status" value="1"/>
</dbReference>
<evidence type="ECO:0000313" key="17">
    <source>
        <dbReference type="EnsemblMetazoa" id="XP_022658642"/>
    </source>
</evidence>
<evidence type="ECO:0000256" key="4">
    <source>
        <dbReference type="ARBA" id="ARBA00006288"/>
    </source>
</evidence>
<dbReference type="RefSeq" id="XP_022658641.1">
    <property type="nucleotide sequence ID" value="XM_022802906.1"/>
</dbReference>
<dbReference type="GO" id="GO:0071949">
    <property type="term" value="F:FAD binding"/>
    <property type="evidence" value="ECO:0007669"/>
    <property type="project" value="InterPro"/>
</dbReference>
<comment type="pathway">
    <text evidence="3">Lipid metabolism.</text>
</comment>
<dbReference type="GO" id="GO:0055088">
    <property type="term" value="P:lipid homeostasis"/>
    <property type="evidence" value="ECO:0007669"/>
    <property type="project" value="TreeGrafter"/>
</dbReference>
<keyword evidence="9" id="KW-0443">Lipid metabolism</keyword>
<dbReference type="OrthoDB" id="538336at2759"/>
<dbReference type="Proteomes" id="UP000594260">
    <property type="component" value="Unplaced"/>
</dbReference>
<dbReference type="InterPro" id="IPR012258">
    <property type="entry name" value="Acyl-CoA_oxidase"/>
</dbReference>
<feature type="binding site" evidence="13">
    <location>
        <position position="167"/>
    </location>
    <ligand>
        <name>FAD</name>
        <dbReference type="ChEBI" id="CHEBI:57692"/>
    </ligand>
</feature>
<evidence type="ECO:0000259" key="14">
    <source>
        <dbReference type="Pfam" id="PF01756"/>
    </source>
</evidence>
<comment type="cofactor">
    <cofactor evidence="1">
        <name>FAD</name>
        <dbReference type="ChEBI" id="CHEBI:57692"/>
    </cofactor>
</comment>
<evidence type="ECO:0000256" key="6">
    <source>
        <dbReference type="ARBA" id="ARBA00022827"/>
    </source>
</evidence>
<dbReference type="OMA" id="MFGGSIM"/>
<accession>A0A7M7KBS6</accession>
<keyword evidence="8" id="KW-0560">Oxidoreductase</keyword>
<dbReference type="InterPro" id="IPR055060">
    <property type="entry name" value="ACOX_C_alpha1"/>
</dbReference>
<dbReference type="EnsemblMetazoa" id="XM_022802908">
    <property type="protein sequence ID" value="XP_022658643"/>
    <property type="gene ID" value="LOC111249275"/>
</dbReference>
<dbReference type="EnsemblMetazoa" id="XM_022802905">
    <property type="protein sequence ID" value="XP_022658640"/>
    <property type="gene ID" value="LOC111249275"/>
</dbReference>
<evidence type="ECO:0000256" key="13">
    <source>
        <dbReference type="PIRSR" id="PIRSR000168-2"/>
    </source>
</evidence>
<evidence type="ECO:0000259" key="16">
    <source>
        <dbReference type="Pfam" id="PF22924"/>
    </source>
</evidence>
<dbReference type="RefSeq" id="XP_022658642.1">
    <property type="nucleotide sequence ID" value="XM_022802907.1"/>
</dbReference>
<evidence type="ECO:0000256" key="5">
    <source>
        <dbReference type="ARBA" id="ARBA00022630"/>
    </source>
</evidence>
<feature type="active site" description="Proton acceptor" evidence="12">
    <location>
        <position position="460"/>
    </location>
</feature>
<name>A0A7M7KBS6_VARDE</name>
<comment type="similarity">
    <text evidence="4 11">Belongs to the acyl-CoA oxidase family.</text>
</comment>
<sequence>MFESSFERDEGAILPIEELLGEMPAGPLDYYRKKASFEWKKLKVLLESEPIVRFKTRVYRTLEQDPLFTRLPGQDRGTLQDRRKATFLQMKRLLEYRFFTQKEFFENPVLPSVLNSCIGSIDWSLCLKKVLAVDMCIGALRGLGTQRHLDLIPDLMRFEAVGCFALTEMSHGTNIRGMRTEARYDPTTQEFILHTPDIEAAKVWSGNLGQTATHAIVFAQLYTPDKMCHGLHGFVVPVRDRRTLAPFPGVTLGDMGPKLGLNGLDNGFAIFNRYRIARESLLNRTGDVTPEGQYVSAVDDPSKRFGMTLGSLSMGRVAIVGLSTTNLVQAVVIATRYSAVRRQFGSEEGNLEKPVLEYQLQQWRILPFLCGAVIMDHYALALNRDFITFHMSTLFGDRSSQWAEQGVELHIVSCAAKCFASWLARDAIQVAREACGGHGYLRSAGLADIRDDHDGNCTYEGDNNVLLQQTSNVLLAAVEGAKSSLLGVPSLQFLERRDRILATGRFSTDEDTKTELSVQDIVQIYEWLVCHLLQRWQLALERYREHADGLTAKNNTQVFLARELSLAFIEMVILKRFDRLCEEVCVKGVPRVLLTRITLTFGLWCLEKRLTDLYAGGFTAGPDLPGIMRSQLLSLCAILKDESVSLADAIAPPDFALQSVLGHSDGDIYKRIMQGFVDGDNMGRVSWWTEFLNKPKVNSLPLAKL</sequence>
<comment type="subcellular location">
    <subcellularLocation>
        <location evidence="2">Peroxisome</location>
    </subcellularLocation>
</comment>
<dbReference type="GO" id="GO:0005504">
    <property type="term" value="F:fatty acid binding"/>
    <property type="evidence" value="ECO:0007669"/>
    <property type="project" value="TreeGrafter"/>
</dbReference>
<dbReference type="GO" id="GO:0033540">
    <property type="term" value="P:fatty acid beta-oxidation using acyl-CoA oxidase"/>
    <property type="evidence" value="ECO:0007669"/>
    <property type="project" value="TreeGrafter"/>
</dbReference>
<evidence type="ECO:0000256" key="3">
    <source>
        <dbReference type="ARBA" id="ARBA00005189"/>
    </source>
</evidence>
<dbReference type="SUPFAM" id="SSF47203">
    <property type="entry name" value="Acyl-CoA dehydrogenase C-terminal domain-like"/>
    <property type="match status" value="2"/>
</dbReference>
<dbReference type="PIRSF" id="PIRSF000168">
    <property type="entry name" value="Acyl-CoA_oxidase"/>
    <property type="match status" value="1"/>
</dbReference>